<protein>
    <submittedName>
        <fullName evidence="3">GerMN domain-containing protein</fullName>
    </submittedName>
</protein>
<dbReference type="Proteomes" id="UP000727993">
    <property type="component" value="Unassembled WGS sequence"/>
</dbReference>
<name>A0A936TC11_9ACTN</name>
<evidence type="ECO:0000256" key="1">
    <source>
        <dbReference type="SAM" id="MobiDB-lite"/>
    </source>
</evidence>
<organism evidence="3 4">
    <name type="scientific">Candidatus Neomicrothrix subdominans</name>
    <dbReference type="NCBI Taxonomy" id="2954438"/>
    <lineage>
        <taxon>Bacteria</taxon>
        <taxon>Bacillati</taxon>
        <taxon>Actinomycetota</taxon>
        <taxon>Acidimicrobiia</taxon>
        <taxon>Acidimicrobiales</taxon>
        <taxon>Microthrixaceae</taxon>
        <taxon>Candidatus Neomicrothrix</taxon>
    </lineage>
</organism>
<dbReference type="AlphaFoldDB" id="A0A936TC11"/>
<evidence type="ECO:0000259" key="2">
    <source>
        <dbReference type="SMART" id="SM00909"/>
    </source>
</evidence>
<evidence type="ECO:0000313" key="3">
    <source>
        <dbReference type="EMBL" id="MBK9295708.1"/>
    </source>
</evidence>
<accession>A0A936TC11</accession>
<dbReference type="EMBL" id="JADJZA010000001">
    <property type="protein sequence ID" value="MBK9295708.1"/>
    <property type="molecule type" value="Genomic_DNA"/>
</dbReference>
<dbReference type="InterPro" id="IPR019606">
    <property type="entry name" value="GerMN"/>
</dbReference>
<comment type="caution">
    <text evidence="3">The sequence shown here is derived from an EMBL/GenBank/DDBJ whole genome shotgun (WGS) entry which is preliminary data.</text>
</comment>
<gene>
    <name evidence="3" type="ORF">IPN02_02285</name>
</gene>
<dbReference type="Pfam" id="PF10648">
    <property type="entry name" value="Gmad2"/>
    <property type="match status" value="1"/>
</dbReference>
<proteinExistence type="predicted"/>
<dbReference type="Pfam" id="PF10646">
    <property type="entry name" value="Germane"/>
    <property type="match status" value="1"/>
</dbReference>
<feature type="domain" description="GerMN" evidence="2">
    <location>
        <begin position="27"/>
        <end position="117"/>
    </location>
</feature>
<sequence>MASPTLVYFEKNENIGTAGRPGVPATLEGAIAALLQGPDDFETDIGMATAIPEATTLLGVSVSGGTAVVDLSEAFQSGGGSLSMQLRVAQVVFTATQFDEVQRVTIKLDGQDVDAIGGEGVPAVDLDRTDFTNVTPAVLVESPTPGASVASPLKVSGIANTFEAVVSYTIADGDGLIVDEGVTNASAGTGTWGDFEFTSTFGATKPGIGEVIAYQESAKDGSQIDVYSVPVRFGESTPSTPEPHRPPSPRLREKNPSLWRRRCRRSSPAEAHFPAQAGTPMAR</sequence>
<dbReference type="InterPro" id="IPR018911">
    <property type="entry name" value="Gmad2_Ig-like_dom"/>
</dbReference>
<reference evidence="3 4" key="1">
    <citation type="submission" date="2020-10" db="EMBL/GenBank/DDBJ databases">
        <title>Connecting structure to function with the recovery of over 1000 high-quality activated sludge metagenome-assembled genomes encoding full-length rRNA genes using long-read sequencing.</title>
        <authorList>
            <person name="Singleton C.M."/>
            <person name="Petriglieri F."/>
            <person name="Kristensen J.M."/>
            <person name="Kirkegaard R.H."/>
            <person name="Michaelsen T.Y."/>
            <person name="Andersen M.H."/>
            <person name="Karst S.M."/>
            <person name="Dueholm M.S."/>
            <person name="Nielsen P.H."/>
            <person name="Albertsen M."/>
        </authorList>
    </citation>
    <scope>NUCLEOTIDE SEQUENCE [LARGE SCALE GENOMIC DNA]</scope>
    <source>
        <strain evidence="3">Lyne_18-Q3-R50-59_MAXAC.006</strain>
    </source>
</reference>
<feature type="region of interest" description="Disordered" evidence="1">
    <location>
        <begin position="232"/>
        <end position="283"/>
    </location>
</feature>
<dbReference type="SMART" id="SM00909">
    <property type="entry name" value="Germane"/>
    <property type="match status" value="1"/>
</dbReference>
<feature type="compositionally biased region" description="Basic and acidic residues" evidence="1">
    <location>
        <begin position="242"/>
        <end position="255"/>
    </location>
</feature>
<evidence type="ECO:0000313" key="4">
    <source>
        <dbReference type="Proteomes" id="UP000727993"/>
    </source>
</evidence>